<evidence type="ECO:0000256" key="1">
    <source>
        <dbReference type="SAM" id="MobiDB-lite"/>
    </source>
</evidence>
<evidence type="ECO:0000313" key="4">
    <source>
        <dbReference type="Proteomes" id="UP001218188"/>
    </source>
</evidence>
<dbReference type="EMBL" id="JARJCM010000023">
    <property type="protein sequence ID" value="KAJ7040119.1"/>
    <property type="molecule type" value="Genomic_DNA"/>
</dbReference>
<dbReference type="Pfam" id="PF10544">
    <property type="entry name" value="T5orf172"/>
    <property type="match status" value="1"/>
</dbReference>
<feature type="compositionally biased region" description="Low complexity" evidence="1">
    <location>
        <begin position="23"/>
        <end position="35"/>
    </location>
</feature>
<evidence type="ECO:0000259" key="2">
    <source>
        <dbReference type="Pfam" id="PF10544"/>
    </source>
</evidence>
<keyword evidence="4" id="KW-1185">Reference proteome</keyword>
<organism evidence="3 4">
    <name type="scientific">Mycena alexandri</name>
    <dbReference type="NCBI Taxonomy" id="1745969"/>
    <lineage>
        <taxon>Eukaryota</taxon>
        <taxon>Fungi</taxon>
        <taxon>Dikarya</taxon>
        <taxon>Basidiomycota</taxon>
        <taxon>Agaricomycotina</taxon>
        <taxon>Agaricomycetes</taxon>
        <taxon>Agaricomycetidae</taxon>
        <taxon>Agaricales</taxon>
        <taxon>Marasmiineae</taxon>
        <taxon>Mycenaceae</taxon>
        <taxon>Mycena</taxon>
    </lineage>
</organism>
<dbReference type="InterPro" id="IPR018306">
    <property type="entry name" value="Phage_T5_Orf172_DNA-bd"/>
</dbReference>
<feature type="domain" description="Bacteriophage T5 Orf172 DNA-binding" evidence="2">
    <location>
        <begin position="106"/>
        <end position="179"/>
    </location>
</feature>
<name>A0AAD6XCD5_9AGAR</name>
<protein>
    <recommendedName>
        <fullName evidence="2">Bacteriophage T5 Orf172 DNA-binding domain-containing protein</fullName>
    </recommendedName>
</protein>
<gene>
    <name evidence="3" type="ORF">C8F04DRAFT_1178219</name>
</gene>
<reference evidence="3" key="1">
    <citation type="submission" date="2023-03" db="EMBL/GenBank/DDBJ databases">
        <title>Massive genome expansion in bonnet fungi (Mycena s.s.) driven by repeated elements and novel gene families across ecological guilds.</title>
        <authorList>
            <consortium name="Lawrence Berkeley National Laboratory"/>
            <person name="Harder C.B."/>
            <person name="Miyauchi S."/>
            <person name="Viragh M."/>
            <person name="Kuo A."/>
            <person name="Thoen E."/>
            <person name="Andreopoulos B."/>
            <person name="Lu D."/>
            <person name="Skrede I."/>
            <person name="Drula E."/>
            <person name="Henrissat B."/>
            <person name="Morin E."/>
            <person name="Kohler A."/>
            <person name="Barry K."/>
            <person name="LaButti K."/>
            <person name="Morin E."/>
            <person name="Salamov A."/>
            <person name="Lipzen A."/>
            <person name="Mereny Z."/>
            <person name="Hegedus B."/>
            <person name="Baldrian P."/>
            <person name="Stursova M."/>
            <person name="Weitz H."/>
            <person name="Taylor A."/>
            <person name="Grigoriev I.V."/>
            <person name="Nagy L.G."/>
            <person name="Martin F."/>
            <person name="Kauserud H."/>
        </authorList>
    </citation>
    <scope>NUCLEOTIDE SEQUENCE</scope>
    <source>
        <strain evidence="3">CBHHK200</strain>
    </source>
</reference>
<feature type="region of interest" description="Disordered" evidence="1">
    <location>
        <begin position="18"/>
        <end position="37"/>
    </location>
</feature>
<dbReference type="AlphaFoldDB" id="A0AAD6XCD5"/>
<accession>A0AAD6XCD5</accession>
<comment type="caution">
    <text evidence="3">The sequence shown here is derived from an EMBL/GenBank/DDBJ whole genome shotgun (WGS) entry which is preliminary data.</text>
</comment>
<proteinExistence type="predicted"/>
<evidence type="ECO:0000313" key="3">
    <source>
        <dbReference type="EMBL" id="KAJ7040119.1"/>
    </source>
</evidence>
<sequence>MQRGEVGEDRVGAVAATLKNEKSASASSKSLSLRPPTRRRLQRIVRAYNANANLTVAALFSTASRPNTYQSDGPGHNYTLRRRRWSDIENFRRGLITAAQLEARSEYKWGETGRGIGERRRGYKKCLKMYEIVWIASYTTPTRKLTESLVHDELRVLGLQVPFTDCSCGHRHREWFSFTSIGGNTEAALEYVFARWMALRGNLNWHKEYL</sequence>
<dbReference type="Proteomes" id="UP001218188">
    <property type="component" value="Unassembled WGS sequence"/>
</dbReference>